<keyword evidence="3" id="KW-0863">Zinc-finger</keyword>
<dbReference type="InterPro" id="IPR008906">
    <property type="entry name" value="HATC_C_dom"/>
</dbReference>
<dbReference type="Proteomes" id="UP000604825">
    <property type="component" value="Unassembled WGS sequence"/>
</dbReference>
<organism evidence="9 10">
    <name type="scientific">Miscanthus lutarioriparius</name>
    <dbReference type="NCBI Taxonomy" id="422564"/>
    <lineage>
        <taxon>Eukaryota</taxon>
        <taxon>Viridiplantae</taxon>
        <taxon>Streptophyta</taxon>
        <taxon>Embryophyta</taxon>
        <taxon>Tracheophyta</taxon>
        <taxon>Spermatophyta</taxon>
        <taxon>Magnoliopsida</taxon>
        <taxon>Liliopsida</taxon>
        <taxon>Poales</taxon>
        <taxon>Poaceae</taxon>
        <taxon>PACMAD clade</taxon>
        <taxon>Panicoideae</taxon>
        <taxon>Andropogonodae</taxon>
        <taxon>Andropogoneae</taxon>
        <taxon>Saccharinae</taxon>
        <taxon>Miscanthus</taxon>
    </lineage>
</organism>
<dbReference type="InterPro" id="IPR012337">
    <property type="entry name" value="RNaseH-like_sf"/>
</dbReference>
<evidence type="ECO:0000259" key="7">
    <source>
        <dbReference type="Pfam" id="PF05699"/>
    </source>
</evidence>
<evidence type="ECO:0000313" key="10">
    <source>
        <dbReference type="Proteomes" id="UP000604825"/>
    </source>
</evidence>
<feature type="domain" description="hAT-like transposase RNase-H fold" evidence="8">
    <location>
        <begin position="103"/>
        <end position="161"/>
    </location>
</feature>
<keyword evidence="2" id="KW-0479">Metal-binding</keyword>
<reference evidence="9" key="1">
    <citation type="submission" date="2020-10" db="EMBL/GenBank/DDBJ databases">
        <authorList>
            <person name="Han B."/>
            <person name="Lu T."/>
            <person name="Zhao Q."/>
            <person name="Huang X."/>
            <person name="Zhao Y."/>
        </authorList>
    </citation>
    <scope>NUCLEOTIDE SEQUENCE</scope>
</reference>
<evidence type="ECO:0000256" key="6">
    <source>
        <dbReference type="ARBA" id="ARBA00023242"/>
    </source>
</evidence>
<dbReference type="Pfam" id="PF14372">
    <property type="entry name" value="hAT-like_RNase-H"/>
    <property type="match status" value="1"/>
</dbReference>
<accession>A0A811PGD3</accession>
<dbReference type="GO" id="GO:0008270">
    <property type="term" value="F:zinc ion binding"/>
    <property type="evidence" value="ECO:0007669"/>
    <property type="project" value="UniProtKB-KW"/>
</dbReference>
<dbReference type="PANTHER" id="PTHR46481">
    <property type="entry name" value="ZINC FINGER BED DOMAIN-CONTAINING PROTEIN 4"/>
    <property type="match status" value="1"/>
</dbReference>
<dbReference type="GO" id="GO:0003677">
    <property type="term" value="F:DNA binding"/>
    <property type="evidence" value="ECO:0007669"/>
    <property type="project" value="UniProtKB-KW"/>
</dbReference>
<feature type="domain" description="HAT C-terminal dimerisation" evidence="7">
    <location>
        <begin position="210"/>
        <end position="292"/>
    </location>
</feature>
<dbReference type="SUPFAM" id="SSF53098">
    <property type="entry name" value="Ribonuclease H-like"/>
    <property type="match status" value="1"/>
</dbReference>
<evidence type="ECO:0000259" key="8">
    <source>
        <dbReference type="Pfam" id="PF14372"/>
    </source>
</evidence>
<proteinExistence type="predicted"/>
<keyword evidence="4" id="KW-0862">Zinc</keyword>
<comment type="subcellular location">
    <subcellularLocation>
        <location evidence="1">Nucleus</location>
    </subcellularLocation>
</comment>
<dbReference type="InterPro" id="IPR052035">
    <property type="entry name" value="ZnF_BED_domain_contain"/>
</dbReference>
<keyword evidence="10" id="KW-1185">Reference proteome</keyword>
<evidence type="ECO:0008006" key="11">
    <source>
        <dbReference type="Google" id="ProtNLM"/>
    </source>
</evidence>
<name>A0A811PGD3_9POAL</name>
<dbReference type="GO" id="GO:0046983">
    <property type="term" value="F:protein dimerization activity"/>
    <property type="evidence" value="ECO:0007669"/>
    <property type="project" value="InterPro"/>
</dbReference>
<keyword evidence="6" id="KW-0539">Nucleus</keyword>
<sequence>MDMWTSNQNKSYMCVIVHWIDDNWYIQKRIVNFVHVQGHHTGTKLSETFTELMVKWYIDKRMFALALDNASANEVAVKDIISDLRDNASSTALICDGLFFHVRKFERYWKKSSTTLAVACFLDPRYKKRLIEFYMRKFHGISSQVHVDELVDVMKKLYQFYAATAPSSSRPKSGSNDAKDTYDMLVDSGDDELENFLYESSGHGADDMNELDKYMADPPLRLSGQFDILAWWKNQTDEYPILSKIARDLLAVQVSTMASESAFSAGGCVVDPFRSRLDPEMVEALICMKDWVAAERRDKKIGSIVGDLEVIEALVSKLNIETISN</sequence>
<protein>
    <recommendedName>
        <fullName evidence="11">Transposase</fullName>
    </recommendedName>
</protein>
<comment type="caution">
    <text evidence="9">The sequence shown here is derived from an EMBL/GenBank/DDBJ whole genome shotgun (WGS) entry which is preliminary data.</text>
</comment>
<evidence type="ECO:0000256" key="3">
    <source>
        <dbReference type="ARBA" id="ARBA00022771"/>
    </source>
</evidence>
<dbReference type="OrthoDB" id="684824at2759"/>
<gene>
    <name evidence="9" type="ORF">NCGR_LOCUS26420</name>
</gene>
<evidence type="ECO:0000256" key="2">
    <source>
        <dbReference type="ARBA" id="ARBA00022723"/>
    </source>
</evidence>
<keyword evidence="5" id="KW-0238">DNA-binding</keyword>
<evidence type="ECO:0000256" key="1">
    <source>
        <dbReference type="ARBA" id="ARBA00004123"/>
    </source>
</evidence>
<evidence type="ECO:0000256" key="5">
    <source>
        <dbReference type="ARBA" id="ARBA00023125"/>
    </source>
</evidence>
<dbReference type="PANTHER" id="PTHR46481:SF10">
    <property type="entry name" value="ZINC FINGER BED DOMAIN-CONTAINING PROTEIN 39"/>
    <property type="match status" value="1"/>
</dbReference>
<evidence type="ECO:0000256" key="4">
    <source>
        <dbReference type="ARBA" id="ARBA00022833"/>
    </source>
</evidence>
<evidence type="ECO:0000313" key="9">
    <source>
        <dbReference type="EMBL" id="CAD6239491.1"/>
    </source>
</evidence>
<dbReference type="GO" id="GO:0005634">
    <property type="term" value="C:nucleus"/>
    <property type="evidence" value="ECO:0007669"/>
    <property type="project" value="UniProtKB-SubCell"/>
</dbReference>
<dbReference type="InterPro" id="IPR025525">
    <property type="entry name" value="hAT-like_transposase_RNase-H"/>
</dbReference>
<dbReference type="AlphaFoldDB" id="A0A811PGD3"/>
<dbReference type="EMBL" id="CAJGYO010000006">
    <property type="protein sequence ID" value="CAD6239491.1"/>
    <property type="molecule type" value="Genomic_DNA"/>
</dbReference>
<dbReference type="Pfam" id="PF05699">
    <property type="entry name" value="Dimer_Tnp_hAT"/>
    <property type="match status" value="1"/>
</dbReference>